<keyword evidence="3" id="KW-1185">Reference proteome</keyword>
<dbReference type="NCBIfam" id="NF003501">
    <property type="entry name" value="PRK05170.1-5"/>
    <property type="match status" value="1"/>
</dbReference>
<evidence type="ECO:0000256" key="1">
    <source>
        <dbReference type="HAMAP-Rule" id="MF_00676"/>
    </source>
</evidence>
<dbReference type="Proteomes" id="UP000321230">
    <property type="component" value="Unassembled WGS sequence"/>
</dbReference>
<accession>A0A511B2T0</accession>
<dbReference type="PIRSF" id="PIRSF006173">
    <property type="entry name" value="UCP006173"/>
    <property type="match status" value="1"/>
</dbReference>
<dbReference type="InterPro" id="IPR008228">
    <property type="entry name" value="UCP006173"/>
</dbReference>
<organism evidence="2 3">
    <name type="scientific">Gluconobacter wancherniae NBRC 103581</name>
    <dbReference type="NCBI Taxonomy" id="656744"/>
    <lineage>
        <taxon>Bacteria</taxon>
        <taxon>Pseudomonadati</taxon>
        <taxon>Pseudomonadota</taxon>
        <taxon>Alphaproteobacteria</taxon>
        <taxon>Acetobacterales</taxon>
        <taxon>Acetobacteraceae</taxon>
        <taxon>Gluconobacter</taxon>
    </lineage>
</organism>
<comment type="caution">
    <text evidence="2">The sequence shown here is derived from an EMBL/GenBank/DDBJ whole genome shotgun (WGS) entry which is preliminary data.</text>
</comment>
<sequence>MSADLPFWQTTPLDQMSETQWESLCDGCGRCCLNKLRDEDTDEIVHTDVACRLLDTQTCQCTDYLKRHRKVPDCVSLTPAILADIDWLPPSCSYRLLRDGFDLPEWHHLKSGGANGVHNVQASVQGRCISERRAGPLENHLAQWPGEWPKFAPACAKLKKSA</sequence>
<name>A0A511B2T0_9PROT</name>
<dbReference type="HAMAP" id="MF_00676">
    <property type="entry name" value="UPF0260"/>
    <property type="match status" value="1"/>
</dbReference>
<dbReference type="AlphaFoldDB" id="A0A511B2T0"/>
<dbReference type="InterPro" id="IPR005358">
    <property type="entry name" value="Puta_zinc/iron-chelating_dom"/>
</dbReference>
<comment type="similarity">
    <text evidence="1">Belongs to the UPF0260 family.</text>
</comment>
<dbReference type="OrthoDB" id="9786855at2"/>
<gene>
    <name evidence="2" type="ORF">GWA01_24960</name>
</gene>
<evidence type="ECO:0000313" key="3">
    <source>
        <dbReference type="Proteomes" id="UP000321230"/>
    </source>
</evidence>
<dbReference type="EMBL" id="BJUZ01000005">
    <property type="protein sequence ID" value="GEK94726.1"/>
    <property type="molecule type" value="Genomic_DNA"/>
</dbReference>
<dbReference type="PANTHER" id="PTHR37421">
    <property type="entry name" value="UPF0260 PROTEIN YCGN"/>
    <property type="match status" value="1"/>
</dbReference>
<protein>
    <recommendedName>
        <fullName evidence="1">UPF0260 protein GWA01_24960</fullName>
    </recommendedName>
</protein>
<dbReference type="PANTHER" id="PTHR37421:SF1">
    <property type="entry name" value="UPF0260 PROTEIN YCGN"/>
    <property type="match status" value="1"/>
</dbReference>
<reference evidence="2 3" key="1">
    <citation type="submission" date="2019-07" db="EMBL/GenBank/DDBJ databases">
        <title>Whole genome shotgun sequence of Gluconobacter wancherniae NBRC 103581.</title>
        <authorList>
            <person name="Hosoyama A."/>
            <person name="Uohara A."/>
            <person name="Ohji S."/>
            <person name="Ichikawa N."/>
        </authorList>
    </citation>
    <scope>NUCLEOTIDE SEQUENCE [LARGE SCALE GENOMIC DNA]</scope>
    <source>
        <strain evidence="2 3">NBRC 103581</strain>
    </source>
</reference>
<dbReference type="RefSeq" id="WP_146798581.1">
    <property type="nucleotide sequence ID" value="NZ_BARC01000009.1"/>
</dbReference>
<evidence type="ECO:0000313" key="2">
    <source>
        <dbReference type="EMBL" id="GEK94726.1"/>
    </source>
</evidence>
<dbReference type="NCBIfam" id="NF003507">
    <property type="entry name" value="PRK05170.2-5"/>
    <property type="match status" value="1"/>
</dbReference>
<proteinExistence type="inferred from homology"/>
<dbReference type="Pfam" id="PF03692">
    <property type="entry name" value="CxxCxxCC"/>
    <property type="match status" value="1"/>
</dbReference>